<evidence type="ECO:0000256" key="2">
    <source>
        <dbReference type="ARBA" id="ARBA00023002"/>
    </source>
</evidence>
<dbReference type="RefSeq" id="WP_236864863.1">
    <property type="nucleotide sequence ID" value="NZ_BAABAZ010000004.1"/>
</dbReference>
<dbReference type="InterPro" id="IPR020904">
    <property type="entry name" value="Sc_DH/Rdtase_CS"/>
</dbReference>
<proteinExistence type="inferred from homology"/>
<dbReference type="SUPFAM" id="SSF51735">
    <property type="entry name" value="NAD(P)-binding Rossmann-fold domains"/>
    <property type="match status" value="1"/>
</dbReference>
<evidence type="ECO:0000259" key="6">
    <source>
        <dbReference type="SMART" id="SM00822"/>
    </source>
</evidence>
<dbReference type="InterPro" id="IPR057326">
    <property type="entry name" value="KR_dom"/>
</dbReference>
<dbReference type="NCBIfam" id="NF005495">
    <property type="entry name" value="PRK07109.1"/>
    <property type="match status" value="1"/>
</dbReference>
<dbReference type="PRINTS" id="PR00080">
    <property type="entry name" value="SDRFAMILY"/>
</dbReference>
<feature type="compositionally biased region" description="Basic and acidic residues" evidence="4">
    <location>
        <begin position="278"/>
        <end position="289"/>
    </location>
</feature>
<evidence type="ECO:0000256" key="4">
    <source>
        <dbReference type="SAM" id="MobiDB-lite"/>
    </source>
</evidence>
<dbReference type="PROSITE" id="PS00061">
    <property type="entry name" value="ADH_SHORT"/>
    <property type="match status" value="1"/>
</dbReference>
<evidence type="ECO:0000256" key="3">
    <source>
        <dbReference type="RuleBase" id="RU000363"/>
    </source>
</evidence>
<evidence type="ECO:0000256" key="1">
    <source>
        <dbReference type="ARBA" id="ARBA00006484"/>
    </source>
</evidence>
<gene>
    <name evidence="7" type="ORF">GCM10022261_04400</name>
</gene>
<name>A0ABP8EG24_9MICO</name>
<dbReference type="PRINTS" id="PR00081">
    <property type="entry name" value="GDHRDH"/>
</dbReference>
<dbReference type="Gene3D" id="3.40.50.720">
    <property type="entry name" value="NAD(P)-binding Rossmann-like Domain"/>
    <property type="match status" value="1"/>
</dbReference>
<feature type="domain" description="Ketoreductase" evidence="6">
    <location>
        <begin position="6"/>
        <end position="186"/>
    </location>
</feature>
<dbReference type="Pfam" id="PF00106">
    <property type="entry name" value="adh_short"/>
    <property type="match status" value="1"/>
</dbReference>
<accession>A0ABP8EG24</accession>
<comment type="caution">
    <text evidence="7">The sequence shown here is derived from an EMBL/GenBank/DDBJ whole genome shotgun (WGS) entry which is preliminary data.</text>
</comment>
<dbReference type="SMART" id="SM00822">
    <property type="entry name" value="PKS_KR"/>
    <property type="match status" value="1"/>
</dbReference>
<keyword evidence="2" id="KW-0560">Oxidoreductase</keyword>
<comment type="similarity">
    <text evidence="1 3">Belongs to the short-chain dehydrogenases/reductases (SDR) family.</text>
</comment>
<keyword evidence="5" id="KW-0472">Membrane</keyword>
<evidence type="ECO:0000256" key="5">
    <source>
        <dbReference type="SAM" id="Phobius"/>
    </source>
</evidence>
<keyword evidence="5" id="KW-1133">Transmembrane helix</keyword>
<sequence>MRIKNSTVVITGADSGIGRATALRFAKKGARVVLASRDAAALETLAADCRRRGAKALAVQTDVADPEAVEELCESAVGNFGRIDIWVNNAGTGVFGPFLDTPLEDIQRVVDVDLMGVVHGAREALEQMRAQGEGVLINVASMAGIIPQPYTSAYSMSKAAVRALGVSLRSELRLARVKDIHVVTVSPGAVDTPFFDHVANYTGQDTRPIPPTYSPDKIAAAIVNVARSPQRELTVGLIPKAMVAKHKLFPQAVERRMATLTHRKHLKATQPAPPTKGNLDRAAGDDATGRRGRKTGGHGGRTKTMARRLLVIGGAAGVTAFAAFRWRQ</sequence>
<feature type="compositionally biased region" description="Basic residues" evidence="4">
    <location>
        <begin position="290"/>
        <end position="303"/>
    </location>
</feature>
<feature type="transmembrane region" description="Helical" evidence="5">
    <location>
        <begin position="309"/>
        <end position="326"/>
    </location>
</feature>
<dbReference type="PANTHER" id="PTHR44196:SF1">
    <property type="entry name" value="DEHYDROGENASE_REDUCTASE SDR FAMILY MEMBER 7B"/>
    <property type="match status" value="1"/>
</dbReference>
<reference evidence="8" key="1">
    <citation type="journal article" date="2019" name="Int. J. Syst. Evol. Microbiol.">
        <title>The Global Catalogue of Microorganisms (GCM) 10K type strain sequencing project: providing services to taxonomists for standard genome sequencing and annotation.</title>
        <authorList>
            <consortium name="The Broad Institute Genomics Platform"/>
            <consortium name="The Broad Institute Genome Sequencing Center for Infectious Disease"/>
            <person name="Wu L."/>
            <person name="Ma J."/>
        </authorList>
    </citation>
    <scope>NUCLEOTIDE SEQUENCE [LARGE SCALE GENOMIC DNA]</scope>
    <source>
        <strain evidence="8">JCM 17458</strain>
    </source>
</reference>
<keyword evidence="5" id="KW-0812">Transmembrane</keyword>
<protein>
    <submittedName>
        <fullName evidence="7">SDR family oxidoreductase</fullName>
    </submittedName>
</protein>
<keyword evidence="8" id="KW-1185">Reference proteome</keyword>
<evidence type="ECO:0000313" key="8">
    <source>
        <dbReference type="Proteomes" id="UP001501586"/>
    </source>
</evidence>
<dbReference type="InterPro" id="IPR002347">
    <property type="entry name" value="SDR_fam"/>
</dbReference>
<organism evidence="7 8">
    <name type="scientific">Brevibacterium daeguense</name>
    <dbReference type="NCBI Taxonomy" id="909936"/>
    <lineage>
        <taxon>Bacteria</taxon>
        <taxon>Bacillati</taxon>
        <taxon>Actinomycetota</taxon>
        <taxon>Actinomycetes</taxon>
        <taxon>Micrococcales</taxon>
        <taxon>Brevibacteriaceae</taxon>
        <taxon>Brevibacterium</taxon>
    </lineage>
</organism>
<evidence type="ECO:0000313" key="7">
    <source>
        <dbReference type="EMBL" id="GAA4282909.1"/>
    </source>
</evidence>
<feature type="region of interest" description="Disordered" evidence="4">
    <location>
        <begin position="263"/>
        <end position="303"/>
    </location>
</feature>
<dbReference type="PANTHER" id="PTHR44196">
    <property type="entry name" value="DEHYDROGENASE/REDUCTASE SDR FAMILY MEMBER 7B"/>
    <property type="match status" value="1"/>
</dbReference>
<dbReference type="Proteomes" id="UP001501586">
    <property type="component" value="Unassembled WGS sequence"/>
</dbReference>
<dbReference type="InterPro" id="IPR036291">
    <property type="entry name" value="NAD(P)-bd_dom_sf"/>
</dbReference>
<dbReference type="EMBL" id="BAABAZ010000004">
    <property type="protein sequence ID" value="GAA4282909.1"/>
    <property type="molecule type" value="Genomic_DNA"/>
</dbReference>